<dbReference type="OrthoDB" id="1935347at2"/>
<evidence type="ECO:0000313" key="2">
    <source>
        <dbReference type="Proteomes" id="UP000031366"/>
    </source>
</evidence>
<organism evidence="1 2">
    <name type="scientific">Clostridium argentinense CDC 2741</name>
    <dbReference type="NCBI Taxonomy" id="1418104"/>
    <lineage>
        <taxon>Bacteria</taxon>
        <taxon>Bacillati</taxon>
        <taxon>Bacillota</taxon>
        <taxon>Clostridia</taxon>
        <taxon>Eubacteriales</taxon>
        <taxon>Clostridiaceae</taxon>
        <taxon>Clostridium</taxon>
    </lineage>
</organism>
<dbReference type="Proteomes" id="UP000031366">
    <property type="component" value="Unassembled WGS sequence"/>
</dbReference>
<accession>A0A0C1U2E0</accession>
<dbReference type="STRING" id="29341.RSJ17_02475"/>
<reference evidence="1 2" key="1">
    <citation type="journal article" date="2015" name="Infect. Genet. Evol.">
        <title>Genomic sequences of six botulinum neurotoxin-producing strains representing three clostridial species illustrate the mobility and diversity of botulinum neurotoxin genes.</title>
        <authorList>
            <person name="Smith T.J."/>
            <person name="Hill K.K."/>
            <person name="Xie G."/>
            <person name="Foley B.T."/>
            <person name="Williamson C.H."/>
            <person name="Foster J.T."/>
            <person name="Johnson S.L."/>
            <person name="Chertkov O."/>
            <person name="Teshima H."/>
            <person name="Gibbons H.S."/>
            <person name="Johnsky L.A."/>
            <person name="Karavis M.A."/>
            <person name="Smith L.A."/>
        </authorList>
    </citation>
    <scope>NUCLEOTIDE SEQUENCE [LARGE SCALE GENOMIC DNA]</scope>
    <source>
        <strain evidence="1 2">CDC 2741</strain>
    </source>
</reference>
<comment type="caution">
    <text evidence="1">The sequence shown here is derived from an EMBL/GenBank/DDBJ whole genome shotgun (WGS) entry which is preliminary data.</text>
</comment>
<sequence>MSKKSSKNNELLNNSKANSSPKIYYLLVKLVNDKREDLAELVLKVDYLLEYASRCIKERDFAEAKEVLDKAKNRINTLKDKDVDTEYLDYLYEGIVKKIKI</sequence>
<evidence type="ECO:0000313" key="1">
    <source>
        <dbReference type="EMBL" id="KIE45698.1"/>
    </source>
</evidence>
<keyword evidence="2" id="KW-1185">Reference proteome</keyword>
<name>A0A0C1U2E0_9CLOT</name>
<gene>
    <name evidence="1" type="ORF">U732_2410</name>
</gene>
<protein>
    <submittedName>
        <fullName evidence="1">Uncharacterized protein</fullName>
    </submittedName>
</protein>
<proteinExistence type="predicted"/>
<dbReference type="RefSeq" id="WP_039634743.1">
    <property type="nucleotide sequence ID" value="NZ_AYSO01000018.1"/>
</dbReference>
<dbReference type="EMBL" id="AYSO01000018">
    <property type="protein sequence ID" value="KIE45698.1"/>
    <property type="molecule type" value="Genomic_DNA"/>
</dbReference>
<dbReference type="AlphaFoldDB" id="A0A0C1U2E0"/>